<evidence type="ECO:0000313" key="1">
    <source>
        <dbReference type="EMBL" id="CAL1406386.1"/>
    </source>
</evidence>
<gene>
    <name evidence="1" type="ORF">LTRI10_LOCUS46115</name>
</gene>
<reference evidence="1 2" key="1">
    <citation type="submission" date="2024-04" db="EMBL/GenBank/DDBJ databases">
        <authorList>
            <person name="Fracassetti M."/>
        </authorList>
    </citation>
    <scope>NUCLEOTIDE SEQUENCE [LARGE SCALE GENOMIC DNA]</scope>
</reference>
<proteinExistence type="predicted"/>
<organism evidence="1 2">
    <name type="scientific">Linum trigynum</name>
    <dbReference type="NCBI Taxonomy" id="586398"/>
    <lineage>
        <taxon>Eukaryota</taxon>
        <taxon>Viridiplantae</taxon>
        <taxon>Streptophyta</taxon>
        <taxon>Embryophyta</taxon>
        <taxon>Tracheophyta</taxon>
        <taxon>Spermatophyta</taxon>
        <taxon>Magnoliopsida</taxon>
        <taxon>eudicotyledons</taxon>
        <taxon>Gunneridae</taxon>
        <taxon>Pentapetalae</taxon>
        <taxon>rosids</taxon>
        <taxon>fabids</taxon>
        <taxon>Malpighiales</taxon>
        <taxon>Linaceae</taxon>
        <taxon>Linum</taxon>
    </lineage>
</organism>
<dbReference type="EMBL" id="OZ034821">
    <property type="protein sequence ID" value="CAL1406386.1"/>
    <property type="molecule type" value="Genomic_DNA"/>
</dbReference>
<keyword evidence="2" id="KW-1185">Reference proteome</keyword>
<accession>A0AAV2G6W7</accession>
<evidence type="ECO:0000313" key="2">
    <source>
        <dbReference type="Proteomes" id="UP001497516"/>
    </source>
</evidence>
<dbReference type="AlphaFoldDB" id="A0AAV2G6W7"/>
<dbReference type="Proteomes" id="UP001497516">
    <property type="component" value="Chromosome 8"/>
</dbReference>
<sequence>MFGSRLVAYGSHYDMHIPLIGRRQHKRSQIERMDDGGTRLVSYYGGVALRWPPMGVTGCDGGRQLTGGSSLDSFLLVVLGGASEAICP</sequence>
<protein>
    <submittedName>
        <fullName evidence="1">Uncharacterized protein</fullName>
    </submittedName>
</protein>
<name>A0AAV2G6W7_9ROSI</name>